<dbReference type="Gene3D" id="3.30.200.40">
    <property type="entry name" value="Scavenger mRNA decapping enzyme, N-terminal domain"/>
    <property type="match status" value="1"/>
</dbReference>
<comment type="caution">
    <text evidence="12">The sequence shown here is derived from an EMBL/GenBank/DDBJ whole genome shotgun (WGS) entry which is preliminary data.</text>
</comment>
<dbReference type="EMBL" id="JAODAN010000003">
    <property type="protein sequence ID" value="KAK1925626.1"/>
    <property type="molecule type" value="Genomic_DNA"/>
</dbReference>
<dbReference type="GO" id="GO:0000290">
    <property type="term" value="P:deadenylation-dependent decapping of nuclear-transcribed mRNA"/>
    <property type="evidence" value="ECO:0007669"/>
    <property type="project" value="InterPro"/>
</dbReference>
<dbReference type="InterPro" id="IPR036265">
    <property type="entry name" value="HIT-like_sf"/>
</dbReference>
<dbReference type="AlphaFoldDB" id="A0AAD9L6T9"/>
<feature type="binding site" evidence="11">
    <location>
        <position position="158"/>
    </location>
    <ligand>
        <name>substrate</name>
    </ligand>
</feature>
<evidence type="ECO:0000313" key="12">
    <source>
        <dbReference type="EMBL" id="KAK1925626.1"/>
    </source>
</evidence>
<dbReference type="InterPro" id="IPR008594">
    <property type="entry name" value="DcpS/DCS2"/>
</dbReference>
<dbReference type="Pfam" id="PF11969">
    <property type="entry name" value="DcpS_C"/>
    <property type="match status" value="1"/>
</dbReference>
<dbReference type="GO" id="GO:0140932">
    <property type="term" value="F:5'-(N(7)-methyl 5'-triphosphoguanosine)-[mRNA] diphosphatase activity"/>
    <property type="evidence" value="ECO:0007669"/>
    <property type="project" value="UniProtKB-EC"/>
</dbReference>
<feature type="active site" description="Nucleophile" evidence="10">
    <location>
        <position position="250"/>
    </location>
</feature>
<evidence type="ECO:0000256" key="2">
    <source>
        <dbReference type="ARBA" id="ARBA00010208"/>
    </source>
</evidence>
<dbReference type="SUPFAM" id="SSF102860">
    <property type="entry name" value="mRNA decapping enzyme DcpS N-terminal domain"/>
    <property type="match status" value="1"/>
</dbReference>
<dbReference type="PANTHER" id="PTHR12978">
    <property type="entry name" value="HISTIDINE TRIAD HIT PROTEIN MEMBER"/>
    <property type="match status" value="1"/>
</dbReference>
<dbReference type="EC" id="3.6.1.59" evidence="3"/>
<feature type="binding site" evidence="11">
    <location>
        <position position="148"/>
    </location>
    <ligand>
        <name>substrate</name>
    </ligand>
</feature>
<dbReference type="Proteomes" id="UP001182556">
    <property type="component" value="Unassembled WGS sequence"/>
</dbReference>
<evidence type="ECO:0000256" key="1">
    <source>
        <dbReference type="ARBA" id="ARBA00004123"/>
    </source>
</evidence>
<evidence type="ECO:0000256" key="11">
    <source>
        <dbReference type="PIRSR" id="PIRSR028973-2"/>
    </source>
</evidence>
<dbReference type="GO" id="GO:0000340">
    <property type="term" value="F:RNA 7-methylguanosine cap binding"/>
    <property type="evidence" value="ECO:0007669"/>
    <property type="project" value="TreeGrafter"/>
</dbReference>
<keyword evidence="13" id="KW-1185">Reference proteome</keyword>
<dbReference type="GO" id="GO:0000932">
    <property type="term" value="C:P-body"/>
    <property type="evidence" value="ECO:0007669"/>
    <property type="project" value="TreeGrafter"/>
</dbReference>
<feature type="binding site" evidence="11">
    <location>
        <position position="180"/>
    </location>
    <ligand>
        <name>substrate</name>
    </ligand>
</feature>
<protein>
    <recommendedName>
        <fullName evidence="4">m7GpppX diphosphatase</fullName>
        <ecNumber evidence="3">3.6.1.59</ecNumber>
    </recommendedName>
    <alternativeName>
        <fullName evidence="8">Decapping scavenger enzyme</fullName>
    </alternativeName>
    <alternativeName>
        <fullName evidence="7">Scavenger mRNA-decapping enzyme DcpS</fullName>
    </alternativeName>
</protein>
<evidence type="ECO:0000313" key="13">
    <source>
        <dbReference type="Proteomes" id="UP001182556"/>
    </source>
</evidence>
<keyword evidence="5" id="KW-0378">Hydrolase</keyword>
<dbReference type="PIRSF" id="PIRSF028973">
    <property type="entry name" value="Scavenger_mRNA_decap_enz"/>
    <property type="match status" value="1"/>
</dbReference>
<dbReference type="SUPFAM" id="SSF54197">
    <property type="entry name" value="HIT-like"/>
    <property type="match status" value="1"/>
</dbReference>
<reference evidence="12" key="1">
    <citation type="submission" date="2023-02" db="EMBL/GenBank/DDBJ databases">
        <title>Identification and recombinant expression of a fungal hydrolase from Papiliotrema laurentii that hydrolyzes apple cutin and clears colloidal polyester polyurethane.</title>
        <authorList>
            <consortium name="DOE Joint Genome Institute"/>
            <person name="Roman V.A."/>
            <person name="Bojanowski C."/>
            <person name="Crable B.R."/>
            <person name="Wagner D.N."/>
            <person name="Hung C.S."/>
            <person name="Nadeau L.J."/>
            <person name="Schratz L."/>
            <person name="Haridas S."/>
            <person name="Pangilinan J."/>
            <person name="Lipzen A."/>
            <person name="Na H."/>
            <person name="Yan M."/>
            <person name="Ng V."/>
            <person name="Grigoriev I.V."/>
            <person name="Spatafora J.W."/>
            <person name="Barlow D."/>
            <person name="Biffinger J."/>
            <person name="Kelley-Loughnane N."/>
            <person name="Varaljay V.A."/>
            <person name="Crookes-Goodson W.J."/>
        </authorList>
    </citation>
    <scope>NUCLEOTIDE SEQUENCE</scope>
    <source>
        <strain evidence="12">5307AH</strain>
    </source>
</reference>
<evidence type="ECO:0000256" key="4">
    <source>
        <dbReference type="ARBA" id="ARBA00015636"/>
    </source>
</evidence>
<sequence length="318" mass="36295">MNESTSTGPSDHALDLDTLNTFVFERVLSENTSTGSMFLLGTLHGTPAILHVQRTLLPSDTMGETVKSGLESFNVFLDNRPYFSAHALIKRTKGSAPNLQLKVIWPAQEDHIRKYSAQARRMFHETPELYHSVVVPYMDSFPASRLEWVFNILDGKKEAERILYRRSDPEDGFIILPDLKWDETSLNALYLQAVVQKPGIRTLRDLTKNHVPMLKEIRRQAQRVAMEKYGLEKERLRMFIHYQPSYYHFHVHIVNIDHDAAAGMLVGQAHLLDDIISLLELSPDAPAQTILARMTFGYILGMEHKLFPLLKQAVDESA</sequence>
<dbReference type="Pfam" id="PF05652">
    <property type="entry name" value="DcpS"/>
    <property type="match status" value="1"/>
</dbReference>
<evidence type="ECO:0000256" key="6">
    <source>
        <dbReference type="ARBA" id="ARBA00023242"/>
    </source>
</evidence>
<evidence type="ECO:0000256" key="9">
    <source>
        <dbReference type="ARBA" id="ARBA00048222"/>
    </source>
</evidence>
<dbReference type="Gene3D" id="3.30.428.10">
    <property type="entry name" value="HIT-like"/>
    <property type="match status" value="1"/>
</dbReference>
<dbReference type="GO" id="GO:0005634">
    <property type="term" value="C:nucleus"/>
    <property type="evidence" value="ECO:0007669"/>
    <property type="project" value="UniProtKB-SubCell"/>
</dbReference>
<evidence type="ECO:0000256" key="7">
    <source>
        <dbReference type="ARBA" id="ARBA00029885"/>
    </source>
</evidence>
<gene>
    <name evidence="12" type="ORF">DB88DRAFT_484540</name>
</gene>
<organism evidence="12 13">
    <name type="scientific">Papiliotrema laurentii</name>
    <name type="common">Cryptococcus laurentii</name>
    <dbReference type="NCBI Taxonomy" id="5418"/>
    <lineage>
        <taxon>Eukaryota</taxon>
        <taxon>Fungi</taxon>
        <taxon>Dikarya</taxon>
        <taxon>Basidiomycota</taxon>
        <taxon>Agaricomycotina</taxon>
        <taxon>Tremellomycetes</taxon>
        <taxon>Tremellales</taxon>
        <taxon>Rhynchogastremaceae</taxon>
        <taxon>Papiliotrema</taxon>
    </lineage>
</organism>
<keyword evidence="6" id="KW-0539">Nucleus</keyword>
<dbReference type="InterPro" id="IPR011145">
    <property type="entry name" value="Scavenger_mRNA_decap_enz_N"/>
</dbReference>
<evidence type="ECO:0000256" key="5">
    <source>
        <dbReference type="ARBA" id="ARBA00022801"/>
    </source>
</evidence>
<comment type="subcellular location">
    <subcellularLocation>
        <location evidence="1">Nucleus</location>
    </subcellularLocation>
</comment>
<evidence type="ECO:0000256" key="3">
    <source>
        <dbReference type="ARBA" id="ARBA00012520"/>
    </source>
</evidence>
<dbReference type="PANTHER" id="PTHR12978:SF0">
    <property type="entry name" value="M7GPPPX DIPHOSPHATASE"/>
    <property type="match status" value="1"/>
</dbReference>
<evidence type="ECO:0000256" key="8">
    <source>
        <dbReference type="ARBA" id="ARBA00030609"/>
    </source>
</evidence>
<evidence type="ECO:0000256" key="10">
    <source>
        <dbReference type="PIRSR" id="PIRSR028973-1"/>
    </source>
</evidence>
<comment type="catalytic activity">
    <reaction evidence="9">
        <text>a 5'-end (N(7)-methyl 5'-triphosphoguanosine)-ribonucleoside in mRNA + H2O = N(7)-methyl-GMP + a 5'-end diphospho-ribonucleoside in mRNA + 2 H(+)</text>
        <dbReference type="Rhea" id="RHEA:65388"/>
        <dbReference type="Rhea" id="RHEA-COMP:17165"/>
        <dbReference type="Rhea" id="RHEA-COMP:17167"/>
        <dbReference type="ChEBI" id="CHEBI:15377"/>
        <dbReference type="ChEBI" id="CHEBI:15378"/>
        <dbReference type="ChEBI" id="CHEBI:58285"/>
        <dbReference type="ChEBI" id="CHEBI:156461"/>
        <dbReference type="ChEBI" id="CHEBI:167616"/>
        <dbReference type="EC" id="3.6.1.59"/>
    </reaction>
</comment>
<feature type="binding site" evidence="11">
    <location>
        <position position="178"/>
    </location>
    <ligand>
        <name>substrate</name>
    </ligand>
</feature>
<accession>A0AAD9L6T9</accession>
<feature type="binding site" evidence="11">
    <location>
        <begin position="241"/>
        <end position="252"/>
    </location>
    <ligand>
        <name>substrate</name>
    </ligand>
</feature>
<comment type="similarity">
    <text evidence="2">Belongs to the HIT family.</text>
</comment>
<proteinExistence type="inferred from homology"/>
<dbReference type="FunFam" id="3.30.428.10:FF:000006">
    <property type="entry name" value="m7GpppX diphosphatase"/>
    <property type="match status" value="1"/>
</dbReference>
<name>A0AAD9L6T9_PAPLA</name>